<dbReference type="SUPFAM" id="SSF55298">
    <property type="entry name" value="YjgF-like"/>
    <property type="match status" value="1"/>
</dbReference>
<organism evidence="1 2">
    <name type="scientific">Romeriopsis navalis LEGE 11480</name>
    <dbReference type="NCBI Taxonomy" id="2777977"/>
    <lineage>
        <taxon>Bacteria</taxon>
        <taxon>Bacillati</taxon>
        <taxon>Cyanobacteriota</taxon>
        <taxon>Cyanophyceae</taxon>
        <taxon>Leptolyngbyales</taxon>
        <taxon>Leptolyngbyaceae</taxon>
        <taxon>Romeriopsis</taxon>
        <taxon>Romeriopsis navalis</taxon>
    </lineage>
</organism>
<proteinExistence type="predicted"/>
<comment type="caution">
    <text evidence="1">The sequence shown here is derived from an EMBL/GenBank/DDBJ whole genome shotgun (WGS) entry which is preliminary data.</text>
</comment>
<dbReference type="EMBL" id="JADEXQ010000014">
    <property type="protein sequence ID" value="MBE9029312.1"/>
    <property type="molecule type" value="Genomic_DNA"/>
</dbReference>
<dbReference type="Pfam" id="PF01042">
    <property type="entry name" value="Ribonuc_L-PSP"/>
    <property type="match status" value="1"/>
</dbReference>
<dbReference type="Proteomes" id="UP000625316">
    <property type="component" value="Unassembled WGS sequence"/>
</dbReference>
<dbReference type="Gene3D" id="3.30.1330.40">
    <property type="entry name" value="RutC-like"/>
    <property type="match status" value="1"/>
</dbReference>
<dbReference type="InterPro" id="IPR035959">
    <property type="entry name" value="RutC-like_sf"/>
</dbReference>
<dbReference type="AlphaFoldDB" id="A0A928Z2R0"/>
<evidence type="ECO:0000313" key="2">
    <source>
        <dbReference type="Proteomes" id="UP000625316"/>
    </source>
</evidence>
<name>A0A928Z2R0_9CYAN</name>
<accession>A0A928Z2R0</accession>
<dbReference type="RefSeq" id="WP_264324132.1">
    <property type="nucleotide sequence ID" value="NZ_JADEXQ010000014.1"/>
</dbReference>
<gene>
    <name evidence="1" type="ORF">IQ266_05990</name>
</gene>
<protein>
    <submittedName>
        <fullName evidence="1">RidA family protein</fullName>
    </submittedName>
</protein>
<evidence type="ECO:0000313" key="1">
    <source>
        <dbReference type="EMBL" id="MBE9029312.1"/>
    </source>
</evidence>
<reference evidence="1" key="1">
    <citation type="submission" date="2020-10" db="EMBL/GenBank/DDBJ databases">
        <authorList>
            <person name="Castelo-Branco R."/>
            <person name="Eusebio N."/>
            <person name="Adriana R."/>
            <person name="Vieira A."/>
            <person name="Brugerolle De Fraissinette N."/>
            <person name="Rezende De Castro R."/>
            <person name="Schneider M.P."/>
            <person name="Vasconcelos V."/>
            <person name="Leao P.N."/>
        </authorList>
    </citation>
    <scope>NUCLEOTIDE SEQUENCE</scope>
    <source>
        <strain evidence="1">LEGE 11480</strain>
    </source>
</reference>
<dbReference type="InterPro" id="IPR006175">
    <property type="entry name" value="YjgF/YER057c/UK114"/>
</dbReference>
<keyword evidence="2" id="KW-1185">Reference proteome</keyword>
<dbReference type="CDD" id="cd00448">
    <property type="entry name" value="YjgF_YER057c_UK114_family"/>
    <property type="match status" value="1"/>
</dbReference>
<sequence length="127" mass="13791">MNEAEIEAGLAVTPGYRYAEEVGKQLFIAGQVPHNADGQIIGIDNPHIQTLACLDNLFRLLALHRYSIKHIRQLVIYVVGQHSNLVQAWAAVESRFSEGVPPATLLGVAALGHEGQLVEIDATVIKT</sequence>